<name>F6DBV1_THICA</name>
<sequence>MRLNKLFAALFAVTISGSSLLIVGCGSDTSSDAAKAVDTREVKKPAEPSMPSLDNRVEGEMPAAFSGTTDSMTLPGTSARPQPPMMDEQVPDYNQ</sequence>
<dbReference type="RefSeq" id="WP_013835118.1">
    <property type="nucleotide sequence ID" value="NC_015581.1"/>
</dbReference>
<dbReference type="Proteomes" id="UP000009232">
    <property type="component" value="Chromosome"/>
</dbReference>
<dbReference type="HOGENOM" id="CLU_2371837_0_0_6"/>
<gene>
    <name evidence="3" type="ordered locus">Thicy_0565</name>
</gene>
<evidence type="ECO:0000256" key="1">
    <source>
        <dbReference type="SAM" id="MobiDB-lite"/>
    </source>
</evidence>
<feature type="compositionally biased region" description="Basic and acidic residues" evidence="1">
    <location>
        <begin position="35"/>
        <end position="46"/>
    </location>
</feature>
<organism evidence="3 4">
    <name type="scientific">Thiomicrospira cyclica (strain DSM 14477 / JCM 11371 / ALM1)</name>
    <name type="common">Thioalkalimicrobium cyclicum</name>
    <dbReference type="NCBI Taxonomy" id="717773"/>
    <lineage>
        <taxon>Bacteria</taxon>
        <taxon>Pseudomonadati</taxon>
        <taxon>Pseudomonadota</taxon>
        <taxon>Gammaproteobacteria</taxon>
        <taxon>Thiotrichales</taxon>
        <taxon>Piscirickettsiaceae</taxon>
        <taxon>Thiomicrospira</taxon>
    </lineage>
</organism>
<accession>F6DBV1</accession>
<keyword evidence="4" id="KW-1185">Reference proteome</keyword>
<evidence type="ECO:0008006" key="5">
    <source>
        <dbReference type="Google" id="ProtNLM"/>
    </source>
</evidence>
<feature type="chain" id="PRO_5003334772" description="Lipoprotein" evidence="2">
    <location>
        <begin position="22"/>
        <end position="95"/>
    </location>
</feature>
<dbReference type="PROSITE" id="PS51257">
    <property type="entry name" value="PROKAR_LIPOPROTEIN"/>
    <property type="match status" value="1"/>
</dbReference>
<reference evidence="3 4" key="1">
    <citation type="submission" date="2011-05" db="EMBL/GenBank/DDBJ databases">
        <title>Complete sequence of Thioalkalimicrobium cyclicum ALM1.</title>
        <authorList>
            <consortium name="US DOE Joint Genome Institute"/>
            <person name="Lucas S."/>
            <person name="Han J."/>
            <person name="Lapidus A."/>
            <person name="Cheng J.-F."/>
            <person name="Goodwin L."/>
            <person name="Pitluck S."/>
            <person name="Peters L."/>
            <person name="Mikhailova N."/>
            <person name="Davenport K."/>
            <person name="Han C."/>
            <person name="Tapia R."/>
            <person name="Land M."/>
            <person name="Hauser L."/>
            <person name="Kyrpides N."/>
            <person name="Ivanova N."/>
            <person name="Pagani I."/>
            <person name="Kappler U."/>
            <person name="Woyke T."/>
        </authorList>
    </citation>
    <scope>NUCLEOTIDE SEQUENCE [LARGE SCALE GENOMIC DNA]</scope>
    <source>
        <strain evidence="4">DSM 14477 / JCM 11371 / ALM1</strain>
    </source>
</reference>
<dbReference type="EMBL" id="CP002776">
    <property type="protein sequence ID" value="AEG31337.1"/>
    <property type="molecule type" value="Genomic_DNA"/>
</dbReference>
<dbReference type="AlphaFoldDB" id="F6DBV1"/>
<proteinExistence type="predicted"/>
<evidence type="ECO:0000256" key="2">
    <source>
        <dbReference type="SAM" id="SignalP"/>
    </source>
</evidence>
<keyword evidence="2" id="KW-0732">Signal</keyword>
<evidence type="ECO:0000313" key="3">
    <source>
        <dbReference type="EMBL" id="AEG31337.1"/>
    </source>
</evidence>
<feature type="compositionally biased region" description="Polar residues" evidence="1">
    <location>
        <begin position="66"/>
        <end position="80"/>
    </location>
</feature>
<dbReference type="KEGG" id="tcy:Thicy_0565"/>
<dbReference type="STRING" id="717773.Thicy_0565"/>
<evidence type="ECO:0000313" key="4">
    <source>
        <dbReference type="Proteomes" id="UP000009232"/>
    </source>
</evidence>
<feature type="region of interest" description="Disordered" evidence="1">
    <location>
        <begin position="30"/>
        <end position="95"/>
    </location>
</feature>
<feature type="signal peptide" evidence="2">
    <location>
        <begin position="1"/>
        <end position="21"/>
    </location>
</feature>
<protein>
    <recommendedName>
        <fullName evidence="5">Lipoprotein</fullName>
    </recommendedName>
</protein>